<dbReference type="Gene3D" id="2.40.50.40">
    <property type="match status" value="1"/>
</dbReference>
<feature type="compositionally biased region" description="Polar residues" evidence="2">
    <location>
        <begin position="751"/>
        <end position="768"/>
    </location>
</feature>
<gene>
    <name evidence="4" type="ORF">CPB83DRAFT_894357</name>
</gene>
<feature type="compositionally biased region" description="Polar residues" evidence="2">
    <location>
        <begin position="723"/>
        <end position="738"/>
    </location>
</feature>
<dbReference type="OrthoDB" id="3064439at2759"/>
<feature type="region of interest" description="Disordered" evidence="2">
    <location>
        <begin position="1290"/>
        <end position="1315"/>
    </location>
</feature>
<dbReference type="Pfam" id="PF00385">
    <property type="entry name" value="Chromo"/>
    <property type="match status" value="1"/>
</dbReference>
<feature type="domain" description="Chromo" evidence="3">
    <location>
        <begin position="816"/>
        <end position="877"/>
    </location>
</feature>
<dbReference type="InterPro" id="IPR000953">
    <property type="entry name" value="Chromo/chromo_shadow_dom"/>
</dbReference>
<dbReference type="SMART" id="SM00298">
    <property type="entry name" value="CHROMO"/>
    <property type="match status" value="1"/>
</dbReference>
<dbReference type="InterPro" id="IPR023780">
    <property type="entry name" value="Chromo_domain"/>
</dbReference>
<evidence type="ECO:0000259" key="3">
    <source>
        <dbReference type="PROSITE" id="PS50013"/>
    </source>
</evidence>
<evidence type="ECO:0000313" key="4">
    <source>
        <dbReference type="EMBL" id="KAF9528572.1"/>
    </source>
</evidence>
<feature type="region of interest" description="Disordered" evidence="2">
    <location>
        <begin position="751"/>
        <end position="814"/>
    </location>
</feature>
<keyword evidence="1" id="KW-0175">Coiled coil</keyword>
<dbReference type="PROSITE" id="PS50013">
    <property type="entry name" value="CHROMO_2"/>
    <property type="match status" value="1"/>
</dbReference>
<dbReference type="SUPFAM" id="SSF54160">
    <property type="entry name" value="Chromo domain-like"/>
    <property type="match status" value="1"/>
</dbReference>
<organism evidence="4 5">
    <name type="scientific">Crepidotus variabilis</name>
    <dbReference type="NCBI Taxonomy" id="179855"/>
    <lineage>
        <taxon>Eukaryota</taxon>
        <taxon>Fungi</taxon>
        <taxon>Dikarya</taxon>
        <taxon>Basidiomycota</taxon>
        <taxon>Agaricomycotina</taxon>
        <taxon>Agaricomycetes</taxon>
        <taxon>Agaricomycetidae</taxon>
        <taxon>Agaricales</taxon>
        <taxon>Agaricineae</taxon>
        <taxon>Crepidotaceae</taxon>
        <taxon>Crepidotus</taxon>
    </lineage>
</organism>
<evidence type="ECO:0000256" key="1">
    <source>
        <dbReference type="SAM" id="Coils"/>
    </source>
</evidence>
<keyword evidence="5" id="KW-1185">Reference proteome</keyword>
<dbReference type="InterPro" id="IPR016197">
    <property type="entry name" value="Chromo-like_dom_sf"/>
</dbReference>
<evidence type="ECO:0000256" key="2">
    <source>
        <dbReference type="SAM" id="MobiDB-lite"/>
    </source>
</evidence>
<dbReference type="EMBL" id="MU157852">
    <property type="protein sequence ID" value="KAF9528572.1"/>
    <property type="molecule type" value="Genomic_DNA"/>
</dbReference>
<dbReference type="CDD" id="cd00024">
    <property type="entry name" value="CD_CSD"/>
    <property type="match status" value="1"/>
</dbReference>
<dbReference type="GO" id="GO:0006338">
    <property type="term" value="P:chromatin remodeling"/>
    <property type="evidence" value="ECO:0007669"/>
    <property type="project" value="UniProtKB-ARBA"/>
</dbReference>
<dbReference type="Proteomes" id="UP000807306">
    <property type="component" value="Unassembled WGS sequence"/>
</dbReference>
<feature type="region of interest" description="Disordered" evidence="2">
    <location>
        <begin position="712"/>
        <end position="738"/>
    </location>
</feature>
<name>A0A9P6JPJ1_9AGAR</name>
<protein>
    <recommendedName>
        <fullName evidence="3">Chromo domain-containing protein</fullName>
    </recommendedName>
</protein>
<reference evidence="4" key="1">
    <citation type="submission" date="2020-11" db="EMBL/GenBank/DDBJ databases">
        <authorList>
            <consortium name="DOE Joint Genome Institute"/>
            <person name="Ahrendt S."/>
            <person name="Riley R."/>
            <person name="Andreopoulos W."/>
            <person name="Labutti K."/>
            <person name="Pangilinan J."/>
            <person name="Ruiz-Duenas F.J."/>
            <person name="Barrasa J.M."/>
            <person name="Sanchez-Garcia M."/>
            <person name="Camarero S."/>
            <person name="Miyauchi S."/>
            <person name="Serrano A."/>
            <person name="Linde D."/>
            <person name="Babiker R."/>
            <person name="Drula E."/>
            <person name="Ayuso-Fernandez I."/>
            <person name="Pacheco R."/>
            <person name="Padilla G."/>
            <person name="Ferreira P."/>
            <person name="Barriuso J."/>
            <person name="Kellner H."/>
            <person name="Castanera R."/>
            <person name="Alfaro M."/>
            <person name="Ramirez L."/>
            <person name="Pisabarro A.G."/>
            <person name="Kuo A."/>
            <person name="Tritt A."/>
            <person name="Lipzen A."/>
            <person name="He G."/>
            <person name="Yan M."/>
            <person name="Ng V."/>
            <person name="Cullen D."/>
            <person name="Martin F."/>
            <person name="Rosso M.-N."/>
            <person name="Henrissat B."/>
            <person name="Hibbett D."/>
            <person name="Martinez A.T."/>
            <person name="Grigoriev I.V."/>
        </authorList>
    </citation>
    <scope>NUCLEOTIDE SEQUENCE</scope>
    <source>
        <strain evidence="4">CBS 506.95</strain>
    </source>
</reference>
<accession>A0A9P6JPJ1</accession>
<feature type="region of interest" description="Disordered" evidence="2">
    <location>
        <begin position="1363"/>
        <end position="1388"/>
    </location>
</feature>
<sequence>MICSDVDSRVVTDSERSSSYVGFFSVSEETEDMNVELEPSFDEQKHTSQVNHRLLFGIPKPAAATLNPDVLAFHPIAPNFSIGQFVYTNEQRLLNQPNCLPVLIPPPAPEPPAGRSYPLAPPDGYKLRKDNRYTRGFVYASPYDLSKANIHRSRMIAIATPPNIRASKVDGHYLAEPIVGMVQLEPGIPFVVHLNGDPNRTHTIACLQTLDSLAEYPDFIEIQAQSVQLAKLAWGCPKGKSSPEIPPIYSHFLKRNDRSAARDSLHHDDFDGSFNLGNTILKGKGQGTILPAVQTNLSHASAHMKSLLKTLHKLYRYILPKCISRFEYEVSDFQSIYSNIFGFGGLDPNGTGMQMNVSSLSKTLADAIGNIQGFFHADQEDDFTRFTFFILLLRMGPTADPGAFCLARGGLYSRVLNAWIVFLVFKGTDLHSGFEPVEDREDHEKWVNGALDSAWHLAGPQNRLGFVNYPSRLAADRTGSLNATPATGFGNYGSSGQHKAVQQDFATHGGATLGSVDEYANRMAREAVFNFYNTLSLCNLDLNTDLNDLMASISIRDPQSGDKINMRPLPFNPQTDDKVIRDKISFYLWHREECRLFYRRVTKQDLARYREQLAALENETAVTTTNIDNQDVLELPSGDGPLNIEAVVKVKRINSMRVFFVRLEGIQGIFRVDESSSRIRHNNVILQSLAIHAPPTLSKKYAVPGNMLQTLQRQPASAHPETGATSLPSPTGTVGHVHTSQSLSMAEVQNCGSMSSSLNDNPQPTDSAFISDRVAPSSPKPSAQPMATRSKGKSSTKRKYADEDPADDDSSPPISYEVREILAHRENEETGELEFLLDWKGYPSSEQSWSSSNDIDGCVELLAEYASKHNLPTVTGKSASGTVLMAENFQKLSDILSDRKLADELAGLKNDYSARLLDPKSWSMSGCKDWANDLSNHQSEIGFLSGFLPIIADNDIAADLVRFDILHRTALKLPTFGETEWRVGILHRSALHAACTAWITIFDWYTSTEPRLCNFLVQTRLNRGRDQMLKRFPTVAGLVNHLVELLLLKVGFQLRQDWKVQRAARVPNLVKAIERCSELLGRPVLDENEEATPADTLDIPIDMYGLLPQNGPRTGAFTQPRKFILKLKPFQWKKTLLDDFLYTAGASSLAEIWSTCLILPHLRCIDKFNTTKRGKKTDDQAIYDRAITRGAILSCIQDVCGGPAIFSSLQIGTFLQSPTMLFNSSITKDARFSAAVRSNPTKVLQPFINSLTALVEERPGITATAERIAGIVQQGISGLAGNPLEALEEEEITEDRPHTDGLSEGTQPAPKRKCNKSLRLLQLDSKTLLMNFRDRRPHLTATAIVLREALNKARGLPPAEERLSRIHDGRHPSMSSASPPQNLDQTNPCRHSSRYAALVREYLPPHLLTCKTGLSSLLSFMGTGQGSRTTSFLDRLNSRPERFVFRDISQLVDKFNDALASNANLFGAQRDSSWIICSDMMIWGTATQLMSLDPTPTGTKKGAGSHSLSRHEQSSAEKLMDRFKPYWSDNVQKTWLLLLGDMVDQNPLSWSHSRPSWSATYTAIQGLDIPLFKSGLTVFQTVNNLAFSEICQTATKEEMSYWVSQNRGLGAYGGLTHLGFSMDPRSIGQIQAAFHCVYTHMDTFLSVSDRKILNFNAIFVEHVLCKVKRYVSRLDTSGSGTGEFRKCEKKAEAETKSWVVDANLTDSKAFPFPLFMESEEVDKVVERLSNVWLNPTTDAKLR</sequence>
<evidence type="ECO:0000313" key="5">
    <source>
        <dbReference type="Proteomes" id="UP000807306"/>
    </source>
</evidence>
<feature type="coiled-coil region" evidence="1">
    <location>
        <begin position="599"/>
        <end position="626"/>
    </location>
</feature>
<comment type="caution">
    <text evidence="4">The sequence shown here is derived from an EMBL/GenBank/DDBJ whole genome shotgun (WGS) entry which is preliminary data.</text>
</comment>
<proteinExistence type="predicted"/>
<feature type="compositionally biased region" description="Polar residues" evidence="2">
    <location>
        <begin position="1373"/>
        <end position="1388"/>
    </location>
</feature>